<dbReference type="GO" id="GO:0032389">
    <property type="term" value="C:MutLalpha complex"/>
    <property type="evidence" value="ECO:0007669"/>
    <property type="project" value="TreeGrafter"/>
</dbReference>
<feature type="compositionally biased region" description="Acidic residues" evidence="1">
    <location>
        <begin position="1"/>
        <end position="11"/>
    </location>
</feature>
<dbReference type="AlphaFoldDB" id="A0A0D2KQ72"/>
<dbReference type="PANTHER" id="PTHR10073:SF52">
    <property type="entry name" value="MISMATCH REPAIR ENDONUCLEASE PMS2"/>
    <property type="match status" value="1"/>
</dbReference>
<dbReference type="OrthoDB" id="10263226at2759"/>
<dbReference type="GO" id="GO:0016887">
    <property type="term" value="F:ATP hydrolysis activity"/>
    <property type="evidence" value="ECO:0007669"/>
    <property type="project" value="InterPro"/>
</dbReference>
<name>A0A0D2KQ72_HYPSF</name>
<evidence type="ECO:0000313" key="4">
    <source>
        <dbReference type="Proteomes" id="UP000054270"/>
    </source>
</evidence>
<dbReference type="OMA" id="CKKDMET"/>
<dbReference type="EMBL" id="KN817615">
    <property type="protein sequence ID" value="KJA16757.1"/>
    <property type="molecule type" value="Genomic_DNA"/>
</dbReference>
<dbReference type="Gene3D" id="3.30.1540.20">
    <property type="entry name" value="MutL, C-terminal domain, dimerisation subdomain"/>
    <property type="match status" value="1"/>
</dbReference>
<dbReference type="SMART" id="SM00853">
    <property type="entry name" value="MutL_C"/>
    <property type="match status" value="1"/>
</dbReference>
<gene>
    <name evidence="3" type="ORF">HYPSUDRAFT_147301</name>
</gene>
<protein>
    <recommendedName>
        <fullName evidence="2">MutL C-terminal dimerisation domain-containing protein</fullName>
    </recommendedName>
</protein>
<dbReference type="PANTHER" id="PTHR10073">
    <property type="entry name" value="DNA MISMATCH REPAIR PROTEIN MLH, PMS, MUTL"/>
    <property type="match status" value="1"/>
</dbReference>
<dbReference type="SUPFAM" id="SSF118116">
    <property type="entry name" value="DNA mismatch repair protein MutL"/>
    <property type="match status" value="1"/>
</dbReference>
<dbReference type="InterPro" id="IPR037198">
    <property type="entry name" value="MutL_C_sf"/>
</dbReference>
<dbReference type="FunFam" id="3.30.1370.100:FF:000001">
    <property type="entry name" value="Mismatch repair endonuclease pms1, putative"/>
    <property type="match status" value="1"/>
</dbReference>
<feature type="region of interest" description="Disordered" evidence="1">
    <location>
        <begin position="1"/>
        <end position="27"/>
    </location>
</feature>
<dbReference type="GO" id="GO:0140664">
    <property type="term" value="F:ATP-dependent DNA damage sensor activity"/>
    <property type="evidence" value="ECO:0007669"/>
    <property type="project" value="InterPro"/>
</dbReference>
<evidence type="ECO:0000313" key="3">
    <source>
        <dbReference type="EMBL" id="KJA16757.1"/>
    </source>
</evidence>
<dbReference type="Pfam" id="PF08676">
    <property type="entry name" value="MutL_C"/>
    <property type="match status" value="1"/>
</dbReference>
<dbReference type="InterPro" id="IPR042121">
    <property type="entry name" value="MutL_C_regsub"/>
</dbReference>
<dbReference type="InterPro" id="IPR014790">
    <property type="entry name" value="MutL_C"/>
</dbReference>
<feature type="domain" description="MutL C-terminal dimerisation" evidence="2">
    <location>
        <begin position="116"/>
        <end position="274"/>
    </location>
</feature>
<dbReference type="Proteomes" id="UP000054270">
    <property type="component" value="Unassembled WGS sequence"/>
</dbReference>
<dbReference type="InterPro" id="IPR038973">
    <property type="entry name" value="MutL/Mlh/Pms-like"/>
</dbReference>
<proteinExistence type="predicted"/>
<accession>A0A0D2KQ72</accession>
<dbReference type="GO" id="GO:0006298">
    <property type="term" value="P:mismatch repair"/>
    <property type="evidence" value="ECO:0007669"/>
    <property type="project" value="InterPro"/>
</dbReference>
<evidence type="ECO:0000256" key="1">
    <source>
        <dbReference type="SAM" id="MobiDB-lite"/>
    </source>
</evidence>
<keyword evidence="4" id="KW-1185">Reference proteome</keyword>
<dbReference type="GO" id="GO:0005524">
    <property type="term" value="F:ATP binding"/>
    <property type="evidence" value="ECO:0007669"/>
    <property type="project" value="InterPro"/>
</dbReference>
<dbReference type="STRING" id="945553.A0A0D2KQ72"/>
<reference evidence="4" key="1">
    <citation type="submission" date="2014-04" db="EMBL/GenBank/DDBJ databases">
        <title>Evolutionary Origins and Diversification of the Mycorrhizal Mutualists.</title>
        <authorList>
            <consortium name="DOE Joint Genome Institute"/>
            <consortium name="Mycorrhizal Genomics Consortium"/>
            <person name="Kohler A."/>
            <person name="Kuo A."/>
            <person name="Nagy L.G."/>
            <person name="Floudas D."/>
            <person name="Copeland A."/>
            <person name="Barry K.W."/>
            <person name="Cichocki N."/>
            <person name="Veneault-Fourrey C."/>
            <person name="LaButti K."/>
            <person name="Lindquist E.A."/>
            <person name="Lipzen A."/>
            <person name="Lundell T."/>
            <person name="Morin E."/>
            <person name="Murat C."/>
            <person name="Riley R."/>
            <person name="Ohm R."/>
            <person name="Sun H."/>
            <person name="Tunlid A."/>
            <person name="Henrissat B."/>
            <person name="Grigoriev I.V."/>
            <person name="Hibbett D.S."/>
            <person name="Martin F."/>
        </authorList>
    </citation>
    <scope>NUCLEOTIDE SEQUENCE [LARGE SCALE GENOMIC DNA]</scope>
    <source>
        <strain evidence="4">FD-334 SS-4</strain>
    </source>
</reference>
<dbReference type="InterPro" id="IPR042120">
    <property type="entry name" value="MutL_C_dimsub"/>
</dbReference>
<dbReference type="Gene3D" id="3.30.1370.100">
    <property type="entry name" value="MutL, C-terminal domain, regulatory subdomain"/>
    <property type="match status" value="1"/>
</dbReference>
<organism evidence="3 4">
    <name type="scientific">Hypholoma sublateritium (strain FD-334 SS-4)</name>
    <dbReference type="NCBI Taxonomy" id="945553"/>
    <lineage>
        <taxon>Eukaryota</taxon>
        <taxon>Fungi</taxon>
        <taxon>Dikarya</taxon>
        <taxon>Basidiomycota</taxon>
        <taxon>Agaricomycotina</taxon>
        <taxon>Agaricomycetes</taxon>
        <taxon>Agaricomycetidae</taxon>
        <taxon>Agaricales</taxon>
        <taxon>Agaricineae</taxon>
        <taxon>Strophariaceae</taxon>
        <taxon>Hypholoma</taxon>
    </lineage>
</organism>
<evidence type="ECO:0000259" key="2">
    <source>
        <dbReference type="SMART" id="SM00853"/>
    </source>
</evidence>
<sequence>MVTANGDEDTDSVSHQTRDADTPDAGASIDDIGCVEILKREQNGGDLSLRFDVERTKVIWSRRSTLSKENPVQGAGNETPAAITADAGVTNTDDGDKAVDALARVIEKKDFAEMSVIGQFNLGFIIVRRGIKKTRKGSDNSDDLFIVDQHAADEKYNFETLQATTKIESQKLFRPRPLELTASDEMLAKENIDILKQNGFEIDVDPEDAISEGSRLMLTAQPVSKSTTFDMKDLEEVIHLLRDRPGGQMVRCSKARAMFAMRACRKSVMVGMPLTLSQMTSVVRHMGTMDQPWNCPHGRPTMRHLTDIRSRDSRSKEDVDWSSFQ</sequence>